<proteinExistence type="predicted"/>
<dbReference type="Proteomes" id="UP000199417">
    <property type="component" value="Unassembled WGS sequence"/>
</dbReference>
<dbReference type="Pfam" id="PF01471">
    <property type="entry name" value="PG_binding_1"/>
    <property type="match status" value="1"/>
</dbReference>
<evidence type="ECO:0000313" key="3">
    <source>
        <dbReference type="Proteomes" id="UP000199417"/>
    </source>
</evidence>
<name>A0A1G6RDP1_9NOCA</name>
<reference evidence="2 3" key="1">
    <citation type="submission" date="2016-10" db="EMBL/GenBank/DDBJ databases">
        <authorList>
            <person name="de Groot N.N."/>
        </authorList>
    </citation>
    <scope>NUCLEOTIDE SEQUENCE [LARGE SCALE GENOMIC DNA]</scope>
    <source>
        <strain evidence="2 3">JCM 11308</strain>
    </source>
</reference>
<dbReference type="InterPro" id="IPR002477">
    <property type="entry name" value="Peptidoglycan-bd-like"/>
</dbReference>
<dbReference type="InterPro" id="IPR036365">
    <property type="entry name" value="PGBD-like_sf"/>
</dbReference>
<dbReference type="EMBL" id="FNAB01000002">
    <property type="protein sequence ID" value="SDD02752.1"/>
    <property type="molecule type" value="Genomic_DNA"/>
</dbReference>
<keyword evidence="3" id="KW-1185">Reference proteome</keyword>
<dbReference type="STRING" id="168276.SAMN05444580_102435"/>
<evidence type="ECO:0000313" key="2">
    <source>
        <dbReference type="EMBL" id="SDD02752.1"/>
    </source>
</evidence>
<feature type="domain" description="Peptidoglycan binding-like" evidence="1">
    <location>
        <begin position="63"/>
        <end position="131"/>
    </location>
</feature>
<evidence type="ECO:0000259" key="1">
    <source>
        <dbReference type="Pfam" id="PF01471"/>
    </source>
</evidence>
<gene>
    <name evidence="2" type="ORF">SAMN05444580_102435</name>
</gene>
<dbReference type="InterPro" id="IPR036366">
    <property type="entry name" value="PGBDSf"/>
</dbReference>
<protein>
    <submittedName>
        <fullName evidence="2">Putative peptidoglycan binding domain-containing protein</fullName>
    </submittedName>
</protein>
<sequence length="507" mass="53594">MTESSVFVPLAEAQSFAPVAWPVRADVFADEVLGESGAVPGPCRDVTVAPADRPPVLRQGAVHPSVREVQRKLNAFHRYRVDNGETGLPHAPLVPDCVYGTRTRDAVKAFQVVALPGQPKEHDGKVGTNTWPHLDSIAVGSDGAAEVTVAACRFTDASGRAINWSHIIGLHGTAVDVEISVSGLPVAAMPAVIVAQIAAHPPNLVTPPGGAPIRVDVSNTGADPADPSRIRYRSSRPLRELAPLLFGGGSSVATVGRRGATSDGEFRGNLDALHRGAATQPLSAGSRTADEFQEAPDAFDLFRAGGVHVLEVRAAPRTHWRAPVRQRRLGRSPARFFYYSGHGLSSSGMLAIDTQGKQCGQSGSAFENWLGPAEILPLWTKGASPDVLIIAGCSMLKINLGEHLFMKKPLVGPGLAWSQLLSNRAGGLTALLGYGGRAPCDKPNGDRIAAAMARRIQSGATAFAQDWLTVNGDNNADNAAAIDVQGFWWIESKTFGGYQIRGPLKLP</sequence>
<organism evidence="2 3">
    <name type="scientific">Rhodococcus tukisamuensis</name>
    <dbReference type="NCBI Taxonomy" id="168276"/>
    <lineage>
        <taxon>Bacteria</taxon>
        <taxon>Bacillati</taxon>
        <taxon>Actinomycetota</taxon>
        <taxon>Actinomycetes</taxon>
        <taxon>Mycobacteriales</taxon>
        <taxon>Nocardiaceae</taxon>
        <taxon>Rhodococcus</taxon>
    </lineage>
</organism>
<dbReference type="AlphaFoldDB" id="A0A1G6RDP1"/>
<accession>A0A1G6RDP1</accession>
<dbReference type="Gene3D" id="1.10.101.10">
    <property type="entry name" value="PGBD-like superfamily/PGBD"/>
    <property type="match status" value="1"/>
</dbReference>
<dbReference type="SUPFAM" id="SSF47090">
    <property type="entry name" value="PGBD-like"/>
    <property type="match status" value="1"/>
</dbReference>
<dbReference type="RefSeq" id="WP_092775893.1">
    <property type="nucleotide sequence ID" value="NZ_FNAB01000002.1"/>
</dbReference>